<name>A0ABT2EPK0_9BACT</name>
<dbReference type="Gene3D" id="3.90.1150.10">
    <property type="entry name" value="Aspartate Aminotransferase, domain 1"/>
    <property type="match status" value="1"/>
</dbReference>
<comment type="catalytic activity">
    <reaction evidence="3 4">
        <text>N(6)-[(R)-lipoyl]-L-lysyl-[glycine-cleavage complex H protein] + glycine + H(+) = N(6)-[(R)-S(8)-aminomethyldihydrolipoyl]-L-lysyl-[glycine-cleavage complex H protein] + CO2</text>
        <dbReference type="Rhea" id="RHEA:24304"/>
        <dbReference type="Rhea" id="RHEA-COMP:10494"/>
        <dbReference type="Rhea" id="RHEA-COMP:10495"/>
        <dbReference type="ChEBI" id="CHEBI:15378"/>
        <dbReference type="ChEBI" id="CHEBI:16526"/>
        <dbReference type="ChEBI" id="CHEBI:57305"/>
        <dbReference type="ChEBI" id="CHEBI:83099"/>
        <dbReference type="ChEBI" id="CHEBI:83143"/>
        <dbReference type="EC" id="1.4.4.2"/>
    </reaction>
</comment>
<comment type="caution">
    <text evidence="6">The sequence shown here is derived from an EMBL/GenBank/DDBJ whole genome shotgun (WGS) entry which is preliminary data.</text>
</comment>
<evidence type="ECO:0000256" key="1">
    <source>
        <dbReference type="ARBA" id="ARBA00003788"/>
    </source>
</evidence>
<dbReference type="InterPro" id="IPR015421">
    <property type="entry name" value="PyrdxlP-dep_Trfase_major"/>
</dbReference>
<evidence type="ECO:0000256" key="2">
    <source>
        <dbReference type="ARBA" id="ARBA00023002"/>
    </source>
</evidence>
<dbReference type="PIRSF" id="PIRSF006815">
    <property type="entry name" value="GcvPA"/>
    <property type="match status" value="1"/>
</dbReference>
<keyword evidence="7" id="KW-1185">Reference proteome</keyword>
<evidence type="ECO:0000256" key="4">
    <source>
        <dbReference type="HAMAP-Rule" id="MF_00712"/>
    </source>
</evidence>
<evidence type="ECO:0000259" key="5">
    <source>
        <dbReference type="Pfam" id="PF02347"/>
    </source>
</evidence>
<dbReference type="InterPro" id="IPR015424">
    <property type="entry name" value="PyrdxlP-dep_Trfase"/>
</dbReference>
<dbReference type="InterPro" id="IPR049315">
    <property type="entry name" value="GDC-P_N"/>
</dbReference>
<reference evidence="6 7" key="1">
    <citation type="submission" date="2022-08" db="EMBL/GenBank/DDBJ databases">
        <title>Bacterial and archaeal communities from various locations to study Microbial Dark Matter (Phase II).</title>
        <authorList>
            <person name="Stepanauskas R."/>
        </authorList>
    </citation>
    <scope>NUCLEOTIDE SEQUENCE [LARGE SCALE GENOMIC DNA]</scope>
    <source>
        <strain evidence="6 7">PD1</strain>
    </source>
</reference>
<dbReference type="HAMAP" id="MF_00712">
    <property type="entry name" value="GcvPA"/>
    <property type="match status" value="1"/>
</dbReference>
<dbReference type="EC" id="1.4.4.2" evidence="4"/>
<dbReference type="EMBL" id="JANUCP010000004">
    <property type="protein sequence ID" value="MCS3919851.1"/>
    <property type="molecule type" value="Genomic_DNA"/>
</dbReference>
<dbReference type="RefSeq" id="WP_259096743.1">
    <property type="nucleotide sequence ID" value="NZ_CP130454.1"/>
</dbReference>
<comment type="subunit">
    <text evidence="4">The glycine cleavage system is composed of four proteins: P, T, L and H. In this organism, the P 'protein' is a heterodimer of two subunits.</text>
</comment>
<comment type="function">
    <text evidence="1 4">The glycine cleavage system catalyzes the degradation of glycine. The P protein binds the alpha-amino group of glycine through its pyridoxal phosphate cofactor; CO(2) is released and the remaining methylamine moiety is then transferred to the lipoamide cofactor of the H protein.</text>
</comment>
<dbReference type="Pfam" id="PF02347">
    <property type="entry name" value="GDC-P"/>
    <property type="match status" value="1"/>
</dbReference>
<gene>
    <name evidence="4" type="primary">gcvPA</name>
    <name evidence="6" type="ORF">M2350_002268</name>
</gene>
<sequence length="475" mass="52366">MGHKTWDKGQVKNVPYLPNTDEDRAEMLRFIGAQSIEELFADIPAELREKALLNLPPALSEPELMRHMRSLAVQNIPLGELPDEPIPRPSSLVPFLGAGIYDHYIPPAVQQIISRNEFYTAYTPYQAEASQGTLQATFEYQSLICDLTGMEVSNASIYDGASALAEAVLMAHSINGRRKVILPKTLHPHWRQVVRTYASGMKLEFAEAPYLSDEGITDPEFVRAHCDDETCCVVVQHPNFFGCLEKVSELEAIAHRVGALFIVAFDPISLGVLKPPGEYNADIAVAEGQCLGLPPSFGGPLLGIFTCKREFIRKMPGRLVGETVDAKGQRGFVLTLQVREQHIRRERATSNICTNQALCAIAAAAYLALMGKQGIRQVAELCAQKAHYLAEQLESIGIPRLFSAPFFKEFAVRLPTDPQTVNKALISKGFLGGLALKRYYPELPNGWLLAVTEKRTKGEIDAFVQAVKECMGASV</sequence>
<dbReference type="InterPro" id="IPR023010">
    <property type="entry name" value="GcvPA"/>
</dbReference>
<accession>A0ABT2EPK0</accession>
<dbReference type="PANTHER" id="PTHR42806:SF1">
    <property type="entry name" value="GLYCINE DEHYDROGENASE (DECARBOXYLATING)"/>
    <property type="match status" value="1"/>
</dbReference>
<dbReference type="Gene3D" id="3.40.640.10">
    <property type="entry name" value="Type I PLP-dependent aspartate aminotransferase-like (Major domain)"/>
    <property type="match status" value="1"/>
</dbReference>
<dbReference type="PANTHER" id="PTHR42806">
    <property type="entry name" value="GLYCINE CLEAVAGE SYSTEM P-PROTEIN"/>
    <property type="match status" value="1"/>
</dbReference>
<dbReference type="GO" id="GO:0004375">
    <property type="term" value="F:glycine dehydrogenase (decarboxylating) activity"/>
    <property type="evidence" value="ECO:0007669"/>
    <property type="project" value="UniProtKB-EC"/>
</dbReference>
<organism evidence="6 7">
    <name type="scientific">Candidatus Fervidibacter sacchari</name>
    <dbReference type="NCBI Taxonomy" id="1448929"/>
    <lineage>
        <taxon>Bacteria</taxon>
        <taxon>Candidatus Fervidibacterota</taxon>
        <taxon>Candidatus Fervidibacter</taxon>
    </lineage>
</organism>
<evidence type="ECO:0000256" key="3">
    <source>
        <dbReference type="ARBA" id="ARBA00049026"/>
    </source>
</evidence>
<evidence type="ECO:0000313" key="6">
    <source>
        <dbReference type="EMBL" id="MCS3919851.1"/>
    </source>
</evidence>
<evidence type="ECO:0000313" key="7">
    <source>
        <dbReference type="Proteomes" id="UP001204798"/>
    </source>
</evidence>
<comment type="similarity">
    <text evidence="4">Belongs to the GcvP family. N-terminal subunit subfamily.</text>
</comment>
<dbReference type="Proteomes" id="UP001204798">
    <property type="component" value="Unassembled WGS sequence"/>
</dbReference>
<feature type="domain" description="Glycine cleavage system P-protein N-terminal" evidence="5">
    <location>
        <begin position="16"/>
        <end position="465"/>
    </location>
</feature>
<proteinExistence type="inferred from homology"/>
<dbReference type="SUPFAM" id="SSF53383">
    <property type="entry name" value="PLP-dependent transferases"/>
    <property type="match status" value="1"/>
</dbReference>
<protein>
    <recommendedName>
        <fullName evidence="4">Probable glycine dehydrogenase (decarboxylating) subunit 1</fullName>
        <ecNumber evidence="4">1.4.4.2</ecNumber>
    </recommendedName>
    <alternativeName>
        <fullName evidence="4">Glycine cleavage system P-protein subunit 1</fullName>
    </alternativeName>
    <alternativeName>
        <fullName evidence="4">Glycine decarboxylase subunit 1</fullName>
    </alternativeName>
    <alternativeName>
        <fullName evidence="4">Glycine dehydrogenase (aminomethyl-transferring) subunit 1</fullName>
    </alternativeName>
</protein>
<dbReference type="InterPro" id="IPR020581">
    <property type="entry name" value="GDC_P"/>
</dbReference>
<dbReference type="NCBIfam" id="NF001696">
    <property type="entry name" value="PRK00451.1"/>
    <property type="match status" value="1"/>
</dbReference>
<keyword evidence="2 4" id="KW-0560">Oxidoreductase</keyword>
<dbReference type="InterPro" id="IPR015422">
    <property type="entry name" value="PyrdxlP-dep_Trfase_small"/>
</dbReference>
<dbReference type="CDD" id="cd00613">
    <property type="entry name" value="GDC-P"/>
    <property type="match status" value="1"/>
</dbReference>